<name>C3Y6J2_BRAFL</name>
<evidence type="ECO:0000313" key="3">
    <source>
        <dbReference type="EMBL" id="EEN63952.1"/>
    </source>
</evidence>
<feature type="compositionally biased region" description="Acidic residues" evidence="1">
    <location>
        <begin position="469"/>
        <end position="491"/>
    </location>
</feature>
<feature type="transmembrane region" description="Helical" evidence="2">
    <location>
        <begin position="368"/>
        <end position="389"/>
    </location>
</feature>
<keyword evidence="2" id="KW-1133">Transmembrane helix</keyword>
<feature type="transmembrane region" description="Helical" evidence="2">
    <location>
        <begin position="152"/>
        <end position="173"/>
    </location>
</feature>
<feature type="transmembrane region" description="Helical" evidence="2">
    <location>
        <begin position="425"/>
        <end position="446"/>
    </location>
</feature>
<accession>C3Y6J2</accession>
<dbReference type="AlphaFoldDB" id="C3Y6J2"/>
<protein>
    <submittedName>
        <fullName evidence="3">Uncharacterized protein</fullName>
    </submittedName>
</protein>
<sequence>MGKLTVEATGKTDPEDPPPYPLEPLPTKPGLQTNIVVPEAEPGYPPARPRRCPKKCKAIALVTVCVVLVVALVILGVKLAKKHMMAGKHGCGDSGEEGRMDITLVTVCVVLVALVILGVKLAKKCKMARKHGCSDSGEEGRMARPRRCPKKCGTIALVTVCVVLVVALVILGVKLAKKHKMAGKHGCRDRGEEGHMAHPRRCPKKCGTITLVTVCVVLVVALVILGVKLAKKHKMAGKHGCRDRGEEGHMARPRRCPKKCGTIALVTVCVVLVVALVILGVKLAKKHKMAGKHGCRDRGEEEHMARPRRCPKKCGTIVLVTVCVVLVVAVVMLGIKLGKKHMMAGKHGCRDRGEEGRMARPRRCPKKCGTITLVTVCVVLVVALVILGVKLARKHKMAGKHGCRDRGEEGRMAHPRRCPKKCGTIALVTVCVVLVVALVILGVKLAKKHKMAGKHGCRDRGEKGHMGDDDCEEMEDIDEMGDEGPQSDEQDGDRVNSRWCIDKTCP</sequence>
<feature type="transmembrane region" description="Helical" evidence="2">
    <location>
        <begin position="58"/>
        <end position="77"/>
    </location>
</feature>
<keyword evidence="2" id="KW-0812">Transmembrane</keyword>
<proteinExistence type="predicted"/>
<organism>
    <name type="scientific">Branchiostoma floridae</name>
    <name type="common">Florida lancelet</name>
    <name type="synonym">Amphioxus</name>
    <dbReference type="NCBI Taxonomy" id="7739"/>
    <lineage>
        <taxon>Eukaryota</taxon>
        <taxon>Metazoa</taxon>
        <taxon>Chordata</taxon>
        <taxon>Cephalochordata</taxon>
        <taxon>Leptocardii</taxon>
        <taxon>Amphioxiformes</taxon>
        <taxon>Branchiostomatidae</taxon>
        <taxon>Branchiostoma</taxon>
    </lineage>
</organism>
<keyword evidence="2" id="KW-0472">Membrane</keyword>
<feature type="transmembrane region" description="Helical" evidence="2">
    <location>
        <begin position="209"/>
        <end position="230"/>
    </location>
</feature>
<dbReference type="InParanoid" id="C3Y6J2"/>
<evidence type="ECO:0000256" key="1">
    <source>
        <dbReference type="SAM" id="MobiDB-lite"/>
    </source>
</evidence>
<evidence type="ECO:0000256" key="2">
    <source>
        <dbReference type="SAM" id="Phobius"/>
    </source>
</evidence>
<reference evidence="3" key="1">
    <citation type="journal article" date="2008" name="Nature">
        <title>The amphioxus genome and the evolution of the chordate karyotype.</title>
        <authorList>
            <consortium name="US DOE Joint Genome Institute (JGI-PGF)"/>
            <person name="Putnam N.H."/>
            <person name="Butts T."/>
            <person name="Ferrier D.E.K."/>
            <person name="Furlong R.F."/>
            <person name="Hellsten U."/>
            <person name="Kawashima T."/>
            <person name="Robinson-Rechavi M."/>
            <person name="Shoguchi E."/>
            <person name="Terry A."/>
            <person name="Yu J.-K."/>
            <person name="Benito-Gutierrez E.L."/>
            <person name="Dubchak I."/>
            <person name="Garcia-Fernandez J."/>
            <person name="Gibson-Brown J.J."/>
            <person name="Grigoriev I.V."/>
            <person name="Horton A.C."/>
            <person name="de Jong P.J."/>
            <person name="Jurka J."/>
            <person name="Kapitonov V.V."/>
            <person name="Kohara Y."/>
            <person name="Kuroki Y."/>
            <person name="Lindquist E."/>
            <person name="Lucas S."/>
            <person name="Osoegawa K."/>
            <person name="Pennacchio L.A."/>
            <person name="Salamov A.A."/>
            <person name="Satou Y."/>
            <person name="Sauka-Spengler T."/>
            <person name="Schmutz J."/>
            <person name="Shin-I T."/>
            <person name="Toyoda A."/>
            <person name="Bronner-Fraser M."/>
            <person name="Fujiyama A."/>
            <person name="Holland L.Z."/>
            <person name="Holland P.W.H."/>
            <person name="Satoh N."/>
            <person name="Rokhsar D.S."/>
        </authorList>
    </citation>
    <scope>NUCLEOTIDE SEQUENCE [LARGE SCALE GENOMIC DNA]</scope>
    <source>
        <strain evidence="3">S238N-H82</strain>
        <tissue evidence="3">Testes</tissue>
    </source>
</reference>
<feature type="compositionally biased region" description="Basic and acidic residues" evidence="1">
    <location>
        <begin position="456"/>
        <end position="468"/>
    </location>
</feature>
<feature type="compositionally biased region" description="Pro residues" evidence="1">
    <location>
        <begin position="17"/>
        <end position="27"/>
    </location>
</feature>
<feature type="transmembrane region" description="Helical" evidence="2">
    <location>
        <begin position="102"/>
        <end position="122"/>
    </location>
</feature>
<dbReference type="EMBL" id="GG666488">
    <property type="protein sequence ID" value="EEN63952.1"/>
    <property type="molecule type" value="Genomic_DNA"/>
</dbReference>
<gene>
    <name evidence="3" type="ORF">BRAFLDRAFT_74891</name>
</gene>
<feature type="region of interest" description="Disordered" evidence="1">
    <location>
        <begin position="1"/>
        <end position="28"/>
    </location>
</feature>
<feature type="transmembrane region" description="Helical" evidence="2">
    <location>
        <begin position="260"/>
        <end position="281"/>
    </location>
</feature>
<feature type="region of interest" description="Disordered" evidence="1">
    <location>
        <begin position="454"/>
        <end position="506"/>
    </location>
</feature>
<feature type="transmembrane region" description="Helical" evidence="2">
    <location>
        <begin position="316"/>
        <end position="335"/>
    </location>
</feature>